<dbReference type="EMBL" id="CP113520">
    <property type="protein sequence ID" value="WAJ27843.1"/>
    <property type="molecule type" value="Genomic_DNA"/>
</dbReference>
<dbReference type="Proteomes" id="UP001163223">
    <property type="component" value="Chromosome"/>
</dbReference>
<protein>
    <submittedName>
        <fullName evidence="1">YeeE/YedE family protein</fullName>
    </submittedName>
</protein>
<keyword evidence="2" id="KW-1185">Reference proteome</keyword>
<proteinExistence type="predicted"/>
<reference evidence="1" key="1">
    <citation type="submission" date="2022-11" db="EMBL/GenBank/DDBJ databases">
        <title>beta-Carotene-producing bacterium, Jeongeuplla avenae sp. nov., alleviates the salt stress of Arabidopsis seedlings.</title>
        <authorList>
            <person name="Jiang L."/>
            <person name="Lee J."/>
        </authorList>
    </citation>
    <scope>NUCLEOTIDE SEQUENCE</scope>
    <source>
        <strain evidence="1">DY_R2A_6</strain>
    </source>
</reference>
<sequence length="415" mass="42297">MSAAIEARSRPSLPGPARLGSALALAILLGLLAGGLALAHGGFEDGLALALAFGTAFGLVLQRSRFCFYCALREWLDEREPDGILGLLAALASGAVGYALVFGAWLPDPATGRLPPDAFIGSLAWTLGLGGLAFGAGMAISGSCLSAHLYRLGEGSPTAPFALFGALIGFALGFASWNPLFLAFVSEAPTVWLPAWLGYPGWLAATLIVIAALAWPALLRASPRRAAARDRLAALAADAGTPALKPLRAVFAARWPGWLGGLFVGAIGAFAYLRVAPLGVTAELSARARDLGTAAGLVPATLNGLDALRGCVSIAADMLLSNNGVFVLSLVAASLASALAAGEFRPRTPRRSEALRGVLGGVLLGWGAMVALGCSVGTLLSGIHAGALSGWAFGAAMIAGIVVWRALERLVRRGS</sequence>
<name>A0ACD4NLW0_9HYPH</name>
<evidence type="ECO:0000313" key="1">
    <source>
        <dbReference type="EMBL" id="WAJ27843.1"/>
    </source>
</evidence>
<gene>
    <name evidence="1" type="ORF">OXU80_23850</name>
</gene>
<evidence type="ECO:0000313" key="2">
    <source>
        <dbReference type="Proteomes" id="UP001163223"/>
    </source>
</evidence>
<accession>A0ACD4NLW0</accession>
<organism evidence="1 2">
    <name type="scientific">Antarcticirhabdus aurantiaca</name>
    <dbReference type="NCBI Taxonomy" id="2606717"/>
    <lineage>
        <taxon>Bacteria</taxon>
        <taxon>Pseudomonadati</taxon>
        <taxon>Pseudomonadota</taxon>
        <taxon>Alphaproteobacteria</taxon>
        <taxon>Hyphomicrobiales</taxon>
        <taxon>Aurantimonadaceae</taxon>
        <taxon>Antarcticirhabdus</taxon>
    </lineage>
</organism>